<dbReference type="Pfam" id="PF00656">
    <property type="entry name" value="Peptidase_C14"/>
    <property type="match status" value="1"/>
</dbReference>
<dbReference type="InterPro" id="IPR050452">
    <property type="entry name" value="Metacaspase"/>
</dbReference>
<gene>
    <name evidence="3" type="ORF">R3P38DRAFT_1289972</name>
</gene>
<sequence length="511" mass="56602">MSSRVPDAFHEHSIATPGPRADGQIFRALLIGISRSFETANGNYPALDGSHNDVMKMRDMLIDCYSYLPQEITILIDDGVAGHEQPTRANILKAIEDLIKDAKQGDHLCFHFCGHSMQVENRTNTEADGWDECMIPWDGPDHYIIDNELNAALVQPLPAGCQLVAVLDTCHSGTMLDLKHDACNSVFVPWLQAGNKAAENRPRVVRNNAGWVSRVGTSLQAGRTTIVFPRASSRLRTQPSGISMNLMCTPSLPITSGEVASRHTTRVSNSVLRCTHTHRASPASLVSEAEETVNITFAQTGALSPAFPRKSWVLSEAQRRCESPTAMIECDGWCRENRPTTTESAQCAGAVRADVICIASCRDDELSYEDGAGNSMTTTSRENPNQSLKQLLISVSYAMHTQARNRHERAKKYKQAVIVYNNWVDKKNAEQHTRAMSLDVTYGDEPRRLSPSTTFPAPKKSWLAHLKRTLVLKRLAFQSKLTLNVNLDVDKFQNPVLSSARPLDMEGGFRM</sequence>
<feature type="domain" description="Peptidase C14 caspase" evidence="2">
    <location>
        <begin position="27"/>
        <end position="418"/>
    </location>
</feature>
<proteinExistence type="inferred from homology"/>
<evidence type="ECO:0000259" key="2">
    <source>
        <dbReference type="Pfam" id="PF00656"/>
    </source>
</evidence>
<dbReference type="GO" id="GO:0006508">
    <property type="term" value="P:proteolysis"/>
    <property type="evidence" value="ECO:0007669"/>
    <property type="project" value="InterPro"/>
</dbReference>
<accession>A0AAW0AZW2</accession>
<protein>
    <submittedName>
        <fullName evidence="3">Metacaspase type II</fullName>
    </submittedName>
</protein>
<comment type="similarity">
    <text evidence="1">Belongs to the peptidase C14B family.</text>
</comment>
<comment type="caution">
    <text evidence="3">The sequence shown here is derived from an EMBL/GenBank/DDBJ whole genome shotgun (WGS) entry which is preliminary data.</text>
</comment>
<dbReference type="InterPro" id="IPR011600">
    <property type="entry name" value="Pept_C14_caspase"/>
</dbReference>
<name>A0AAW0AZW2_9AGAR</name>
<evidence type="ECO:0000256" key="1">
    <source>
        <dbReference type="ARBA" id="ARBA00009005"/>
    </source>
</evidence>
<dbReference type="PANTHER" id="PTHR48104:SF30">
    <property type="entry name" value="METACASPASE-1"/>
    <property type="match status" value="1"/>
</dbReference>
<dbReference type="Gene3D" id="3.40.50.12660">
    <property type="match status" value="1"/>
</dbReference>
<organism evidence="3 4">
    <name type="scientific">Favolaschia claudopus</name>
    <dbReference type="NCBI Taxonomy" id="2862362"/>
    <lineage>
        <taxon>Eukaryota</taxon>
        <taxon>Fungi</taxon>
        <taxon>Dikarya</taxon>
        <taxon>Basidiomycota</taxon>
        <taxon>Agaricomycotina</taxon>
        <taxon>Agaricomycetes</taxon>
        <taxon>Agaricomycetidae</taxon>
        <taxon>Agaricales</taxon>
        <taxon>Marasmiineae</taxon>
        <taxon>Mycenaceae</taxon>
        <taxon>Favolaschia</taxon>
    </lineage>
</organism>
<dbReference type="GO" id="GO:0005737">
    <property type="term" value="C:cytoplasm"/>
    <property type="evidence" value="ECO:0007669"/>
    <property type="project" value="TreeGrafter"/>
</dbReference>
<evidence type="ECO:0000313" key="3">
    <source>
        <dbReference type="EMBL" id="KAK7019103.1"/>
    </source>
</evidence>
<dbReference type="PANTHER" id="PTHR48104">
    <property type="entry name" value="METACASPASE-4"/>
    <property type="match status" value="1"/>
</dbReference>
<evidence type="ECO:0000313" key="4">
    <source>
        <dbReference type="Proteomes" id="UP001362999"/>
    </source>
</evidence>
<keyword evidence="4" id="KW-1185">Reference proteome</keyword>
<dbReference type="AlphaFoldDB" id="A0AAW0AZW2"/>
<reference evidence="3 4" key="1">
    <citation type="journal article" date="2024" name="J Genomics">
        <title>Draft genome sequencing and assembly of Favolaschia claudopus CIRM-BRFM 2984 isolated from oak limbs.</title>
        <authorList>
            <person name="Navarro D."/>
            <person name="Drula E."/>
            <person name="Chaduli D."/>
            <person name="Cazenave R."/>
            <person name="Ahrendt S."/>
            <person name="Wang J."/>
            <person name="Lipzen A."/>
            <person name="Daum C."/>
            <person name="Barry K."/>
            <person name="Grigoriev I.V."/>
            <person name="Favel A."/>
            <person name="Rosso M.N."/>
            <person name="Martin F."/>
        </authorList>
    </citation>
    <scope>NUCLEOTIDE SEQUENCE [LARGE SCALE GENOMIC DNA]</scope>
    <source>
        <strain evidence="3 4">CIRM-BRFM 2984</strain>
    </source>
</reference>
<dbReference type="EMBL" id="JAWWNJ010000045">
    <property type="protein sequence ID" value="KAK7019103.1"/>
    <property type="molecule type" value="Genomic_DNA"/>
</dbReference>
<dbReference type="GO" id="GO:0004197">
    <property type="term" value="F:cysteine-type endopeptidase activity"/>
    <property type="evidence" value="ECO:0007669"/>
    <property type="project" value="InterPro"/>
</dbReference>
<dbReference type="Proteomes" id="UP001362999">
    <property type="component" value="Unassembled WGS sequence"/>
</dbReference>